<evidence type="ECO:0000256" key="1">
    <source>
        <dbReference type="ARBA" id="ARBA00004273"/>
    </source>
</evidence>
<dbReference type="RefSeq" id="XP_060122809.1">
    <property type="nucleotide sequence ID" value="XM_060266826.1"/>
</dbReference>
<evidence type="ECO:0000256" key="12">
    <source>
        <dbReference type="SAM" id="Coils"/>
    </source>
</evidence>
<dbReference type="Gene3D" id="6.10.280.70">
    <property type="match status" value="1"/>
</dbReference>
<keyword evidence="8 11" id="KW-0406">Ion transport</keyword>
<comment type="similarity">
    <text evidence="2 11">Belongs to the ATPase d subunit family.</text>
</comment>
<protein>
    <recommendedName>
        <fullName evidence="3 11">ATP synthase subunit d, mitochondrial</fullName>
    </recommendedName>
</protein>
<dbReference type="PIRSF" id="PIRSF005514">
    <property type="entry name" value="ATPase_F0_D_mt"/>
    <property type="match status" value="1"/>
</dbReference>
<evidence type="ECO:0000313" key="14">
    <source>
        <dbReference type="Proteomes" id="UP001217754"/>
    </source>
</evidence>
<dbReference type="Pfam" id="PF05873">
    <property type="entry name" value="Mt_ATP-synt_D"/>
    <property type="match status" value="1"/>
</dbReference>
<evidence type="ECO:0000256" key="4">
    <source>
        <dbReference type="ARBA" id="ARBA00022448"/>
    </source>
</evidence>
<name>A0AAF0JAK3_9BASI</name>
<comment type="subcellular location">
    <subcellularLocation>
        <location evidence="1 11">Mitochondrion inner membrane</location>
    </subcellularLocation>
</comment>
<evidence type="ECO:0000256" key="6">
    <source>
        <dbReference type="ARBA" id="ARBA00022781"/>
    </source>
</evidence>
<evidence type="ECO:0000256" key="9">
    <source>
        <dbReference type="ARBA" id="ARBA00023128"/>
    </source>
</evidence>
<evidence type="ECO:0000313" key="13">
    <source>
        <dbReference type="EMBL" id="WFD39912.1"/>
    </source>
</evidence>
<feature type="coiled-coil region" evidence="12">
    <location>
        <begin position="96"/>
        <end position="123"/>
    </location>
</feature>
<dbReference type="InterPro" id="IPR036228">
    <property type="entry name" value="ATP_synth_F0_dsu_sf_mt"/>
</dbReference>
<dbReference type="GO" id="GO:0005743">
    <property type="term" value="C:mitochondrial inner membrane"/>
    <property type="evidence" value="ECO:0007669"/>
    <property type="project" value="UniProtKB-SubCell"/>
</dbReference>
<dbReference type="Proteomes" id="UP001217754">
    <property type="component" value="Chromosome 5"/>
</dbReference>
<accession>A0AAF0JAK3</accession>
<dbReference type="GeneID" id="85226545"/>
<gene>
    <name evidence="13" type="primary">ATP7</name>
    <name evidence="13" type="ORF">MJAP1_002894</name>
</gene>
<proteinExistence type="inferred from homology"/>
<evidence type="ECO:0000256" key="8">
    <source>
        <dbReference type="ARBA" id="ARBA00023065"/>
    </source>
</evidence>
<reference evidence="13" key="1">
    <citation type="submission" date="2023-03" db="EMBL/GenBank/DDBJ databases">
        <title>Mating type loci evolution in Malassezia.</title>
        <authorList>
            <person name="Coelho M.A."/>
        </authorList>
    </citation>
    <scope>NUCLEOTIDE SEQUENCE</scope>
    <source>
        <strain evidence="13">CBS 9431</strain>
    </source>
</reference>
<keyword evidence="9 11" id="KW-0496">Mitochondrion</keyword>
<dbReference type="SUPFAM" id="SSF161065">
    <property type="entry name" value="ATP synthase D chain-like"/>
    <property type="match status" value="1"/>
</dbReference>
<organism evidence="13 14">
    <name type="scientific">Malassezia japonica</name>
    <dbReference type="NCBI Taxonomy" id="223818"/>
    <lineage>
        <taxon>Eukaryota</taxon>
        <taxon>Fungi</taxon>
        <taxon>Dikarya</taxon>
        <taxon>Basidiomycota</taxon>
        <taxon>Ustilaginomycotina</taxon>
        <taxon>Malasseziomycetes</taxon>
        <taxon>Malasseziales</taxon>
        <taxon>Malasseziaceae</taxon>
        <taxon>Malassezia</taxon>
    </lineage>
</organism>
<dbReference type="GO" id="GO:0015078">
    <property type="term" value="F:proton transmembrane transporter activity"/>
    <property type="evidence" value="ECO:0007669"/>
    <property type="project" value="InterPro"/>
</dbReference>
<keyword evidence="14" id="KW-1185">Reference proteome</keyword>
<evidence type="ECO:0000256" key="2">
    <source>
        <dbReference type="ARBA" id="ARBA00006842"/>
    </source>
</evidence>
<keyword evidence="7 11" id="KW-0999">Mitochondrion inner membrane</keyword>
<evidence type="ECO:0000256" key="10">
    <source>
        <dbReference type="ARBA" id="ARBA00023136"/>
    </source>
</evidence>
<dbReference type="EMBL" id="CP119962">
    <property type="protein sequence ID" value="WFD39912.1"/>
    <property type="molecule type" value="Genomic_DNA"/>
</dbReference>
<dbReference type="PANTHER" id="PTHR12700">
    <property type="entry name" value="ATP SYNTHASE SUBUNIT D, MITOCHONDRIAL"/>
    <property type="match status" value="1"/>
</dbReference>
<dbReference type="GO" id="GO:0015986">
    <property type="term" value="P:proton motive force-driven ATP synthesis"/>
    <property type="evidence" value="ECO:0007669"/>
    <property type="project" value="UniProtKB-UniRule"/>
</dbReference>
<dbReference type="AlphaFoldDB" id="A0AAF0JAK3"/>
<sequence>MASKAAVDFSKVLASGLGKQTASELVAFRKRSEEAKRLVTQLKAQPTTVDFAHYKKLLKNQDVVATAEKLIADFKPQTYDIGAQTKALESFEASAVKQAEESATKIEAELKDLKETLGNIEGARPFDQLTVTDVINARPEIAKTVEEMVKKGKWTLPGYEEKFGSLAMS</sequence>
<evidence type="ECO:0000256" key="7">
    <source>
        <dbReference type="ARBA" id="ARBA00022792"/>
    </source>
</evidence>
<keyword evidence="4 11" id="KW-0813">Transport</keyword>
<keyword evidence="10 11" id="KW-0472">Membrane</keyword>
<comment type="function">
    <text evidence="11">Mitochondrial membrane ATP synthase (F(1)F(0) ATP synthase or Complex V) produces ATP from ADP in the presence of a proton gradient across the membrane which is generated by electron transport complexes of the respiratory chain. F-type ATPases consist of two structural domains, F(1) - containing the extramembraneous catalytic core, and F(0) - containing the membrane proton channel, linked together by a central stalk and a peripheral stalk. During catalysis, ATP synthesis in the catalytic domain of F(1) is coupled via a rotary mechanism of the central stalk subunits to proton translocation.</text>
</comment>
<evidence type="ECO:0000256" key="5">
    <source>
        <dbReference type="ARBA" id="ARBA00022547"/>
    </source>
</evidence>
<dbReference type="GO" id="GO:0045259">
    <property type="term" value="C:proton-transporting ATP synthase complex"/>
    <property type="evidence" value="ECO:0007669"/>
    <property type="project" value="UniProtKB-KW"/>
</dbReference>
<dbReference type="InterPro" id="IPR008689">
    <property type="entry name" value="ATP_synth_F0_dsu_mt"/>
</dbReference>
<keyword evidence="12" id="KW-0175">Coiled coil</keyword>
<keyword evidence="6 11" id="KW-0375">Hydrogen ion transport</keyword>
<keyword evidence="5" id="KW-0138">CF(0)</keyword>
<evidence type="ECO:0000256" key="3">
    <source>
        <dbReference type="ARBA" id="ARBA00021688"/>
    </source>
</evidence>
<evidence type="ECO:0000256" key="11">
    <source>
        <dbReference type="PIRNR" id="PIRNR005514"/>
    </source>
</evidence>